<feature type="compositionally biased region" description="Polar residues" evidence="7">
    <location>
        <begin position="414"/>
        <end position="439"/>
    </location>
</feature>
<evidence type="ECO:0000256" key="7">
    <source>
        <dbReference type="SAM" id="MobiDB-lite"/>
    </source>
</evidence>
<keyword evidence="6" id="KW-0175">Coiled coil</keyword>
<feature type="region of interest" description="Disordered" evidence="7">
    <location>
        <begin position="571"/>
        <end position="702"/>
    </location>
</feature>
<dbReference type="Proteomes" id="UP001159427">
    <property type="component" value="Unassembled WGS sequence"/>
</dbReference>
<evidence type="ECO:0000313" key="10">
    <source>
        <dbReference type="Proteomes" id="UP001159427"/>
    </source>
</evidence>
<dbReference type="SMART" id="SM00353">
    <property type="entry name" value="HLH"/>
    <property type="match status" value="1"/>
</dbReference>
<evidence type="ECO:0000259" key="8">
    <source>
        <dbReference type="PROSITE" id="PS50888"/>
    </source>
</evidence>
<feature type="compositionally biased region" description="Low complexity" evidence="7">
    <location>
        <begin position="662"/>
        <end position="673"/>
    </location>
</feature>
<keyword evidence="5" id="KW-0539">Nucleus</keyword>
<sequence>MDSRFFSATQTRQINRPLRARYPNFQVQNGHDKRGQSSSSASVGLDENLSRLFECMRLEYGTGGFLISPKWKNFRSQKLHFAEKTRLNNAIWRSWHIQYSKNKRPLFCQFVPPLSADKEIKKKPFTVILEGKYWRRKLEAVSREYKKLRIYYKKWSGTPRSSLLHHLGPRAQQLDREISEDLEERQRRRRTLSSGSDGPGATSPPPLSSGDTPIEQMLNMMDTSINHDMALSSLPDTLFTSRTANFGGTVIPEELSQQQGLASRATAYSDTPDVFQVPTLDSLQPNLDQFMEHFELFSMLVKQAENAGNQQNLVQPGNFQAVRSEGQTVFVNQSNPFDSAVQGHEEVMDHSGAYDATSQYPAPAASTVDNAQLSQQGMPQSGPVLMDISGGNPSGEYSFDYGNVMHGQSFTAQLQQSMPSQGSGFISPSSQQHPTSPVQGTVLASPVDEPQMVPFSNPQQQQQQQQQQQHLPSPLEEIQAQQLASHGGPVLSPTQYASNTSPFNSRQQIDTSSQQRKGRLPRNVSDTQLYTMDLSQLATSFPTNLFPSIENNLPPQLEAPNLAAHLQSIPPRTRLTSIPPAASQPKRARLPRNMSDSRLSSMVRSPTSPPSFPTIQSAETTKQHPQQASAAPQSSRVSALRGRKQGRLPRNMSDSSLLNLGQQPQPVSPAVPSQRRRKMSDPRGVSVASLTASLQGGTMPSATFTSTAATQQFSTSNSGMQTGESSILEQLLSSPAGSNVVTTSSTESYQPASSSVLGQLLTQQSSVPTPAVQMPARDTNPLGGTQDPALLMLQLKQVLQSKQASSIPTELLNTLNSLTGQGQTQVAQHKQEQAQPMQTVPQPKPLPLQPSLQMKPQNQNAISQALQSLLCGPPNVALQQSTQPKQTPQVSSFAAHPAYQVPVAVTSPSMQVPSVTVKHQPQVKSPLATVILSPHGTFQPTQETRTEQANTVFDPAPTPPVQQVVNIAPAAVQGQRIILPANVNLSTLSLAQLGLSSGNLQTVSVTVPSSVAPSSPSLSSVATISAGSKTSAAVTVSTTGMVTESQDTDGMRPSQAAATPSKPSRPVTAQQREQYKEHRRISHITAEQKRRGNIKMGFDQLMSIVPSLANQRNAKVSKATVLQKTVEYTTKLQRERHAMQDEADQLRKQIQDLNTSISVCQQQLPATGVPVARQRVDQMWSMFNQYVKTRTQDNFKFWIFSVLMRQLFEEYNNMVSTVNVEEFCRTVLGWLEQHCSLPALRPAALSSLRDLSKATSILSDPSKVPEQALRASATRDPTDLAALMAPPEAQNAGGSGDFS</sequence>
<feature type="compositionally biased region" description="Polar residues" evidence="7">
    <location>
        <begin position="492"/>
        <end position="515"/>
    </location>
</feature>
<dbReference type="CDD" id="cd11405">
    <property type="entry name" value="bHLHzip_MLXIP_like"/>
    <property type="match status" value="1"/>
</dbReference>
<dbReference type="EMBL" id="CALNXI010001702">
    <property type="protein sequence ID" value="CAH3175313.1"/>
    <property type="molecule type" value="Genomic_DNA"/>
</dbReference>
<feature type="coiled-coil region" evidence="6">
    <location>
        <begin position="1129"/>
        <end position="1163"/>
    </location>
</feature>
<comment type="subcellular location">
    <subcellularLocation>
        <location evidence="1">Nucleus</location>
    </subcellularLocation>
</comment>
<keyword evidence="3" id="KW-0238">DNA-binding</keyword>
<accession>A0ABN8R7H3</accession>
<name>A0ABN8R7H3_9CNID</name>
<feature type="region of interest" description="Disordered" evidence="7">
    <location>
        <begin position="19"/>
        <end position="42"/>
    </location>
</feature>
<feature type="compositionally biased region" description="Low complexity" evidence="7">
    <location>
        <begin position="459"/>
        <end position="469"/>
    </location>
</feature>
<keyword evidence="2" id="KW-0805">Transcription regulation</keyword>
<feature type="compositionally biased region" description="Polar residues" evidence="7">
    <location>
        <begin position="1056"/>
        <end position="1072"/>
    </location>
</feature>
<evidence type="ECO:0000256" key="3">
    <source>
        <dbReference type="ARBA" id="ARBA00023125"/>
    </source>
</evidence>
<evidence type="ECO:0000256" key="5">
    <source>
        <dbReference type="ARBA" id="ARBA00023242"/>
    </source>
</evidence>
<dbReference type="PROSITE" id="PS50888">
    <property type="entry name" value="BHLH"/>
    <property type="match status" value="1"/>
</dbReference>
<gene>
    <name evidence="9" type="ORF">PEVE_00010088</name>
</gene>
<dbReference type="InterPro" id="IPR036638">
    <property type="entry name" value="HLH_DNA-bd_sf"/>
</dbReference>
<dbReference type="PANTHER" id="PTHR15741:SF37">
    <property type="entry name" value="LD38259P"/>
    <property type="match status" value="1"/>
</dbReference>
<proteinExistence type="predicted"/>
<evidence type="ECO:0000313" key="9">
    <source>
        <dbReference type="EMBL" id="CAH3175313.1"/>
    </source>
</evidence>
<protein>
    <recommendedName>
        <fullName evidence="8">BHLH domain-containing protein</fullName>
    </recommendedName>
</protein>
<feature type="region of interest" description="Disordered" evidence="7">
    <location>
        <begin position="414"/>
        <end position="524"/>
    </location>
</feature>
<feature type="region of interest" description="Disordered" evidence="7">
    <location>
        <begin position="182"/>
        <end position="214"/>
    </location>
</feature>
<feature type="compositionally biased region" description="Polar residues" evidence="7">
    <location>
        <begin position="652"/>
        <end position="661"/>
    </location>
</feature>
<dbReference type="Pfam" id="PF00010">
    <property type="entry name" value="HLH"/>
    <property type="match status" value="1"/>
</dbReference>
<feature type="compositionally biased region" description="Polar residues" evidence="7">
    <location>
        <begin position="688"/>
        <end position="700"/>
    </location>
</feature>
<dbReference type="Gene3D" id="4.10.280.10">
    <property type="entry name" value="Helix-loop-helix DNA-binding domain"/>
    <property type="match status" value="1"/>
</dbReference>
<dbReference type="InterPro" id="IPR052207">
    <property type="entry name" value="Max-like/E-box_TFs"/>
</dbReference>
<feature type="compositionally biased region" description="Polar residues" evidence="7">
    <location>
        <begin position="613"/>
        <end position="624"/>
    </location>
</feature>
<keyword evidence="4" id="KW-0804">Transcription</keyword>
<dbReference type="PANTHER" id="PTHR15741">
    <property type="entry name" value="BASIC HELIX-LOOP-HELIX ZIP TRANSCRIPTION FACTOR"/>
    <property type="match status" value="1"/>
</dbReference>
<feature type="domain" description="BHLH" evidence="8">
    <location>
        <begin position="1078"/>
        <end position="1132"/>
    </location>
</feature>
<feature type="compositionally biased region" description="Polar residues" evidence="7">
    <location>
        <begin position="594"/>
        <end position="606"/>
    </location>
</feature>
<evidence type="ECO:0000256" key="2">
    <source>
        <dbReference type="ARBA" id="ARBA00023015"/>
    </source>
</evidence>
<evidence type="ECO:0000256" key="4">
    <source>
        <dbReference type="ARBA" id="ARBA00023163"/>
    </source>
</evidence>
<comment type="caution">
    <text evidence="9">The sequence shown here is derived from an EMBL/GenBank/DDBJ whole genome shotgun (WGS) entry which is preliminary data.</text>
</comment>
<feature type="region of interest" description="Disordered" evidence="7">
    <location>
        <begin position="1259"/>
        <end position="1299"/>
    </location>
</feature>
<organism evidence="9 10">
    <name type="scientific">Porites evermanni</name>
    <dbReference type="NCBI Taxonomy" id="104178"/>
    <lineage>
        <taxon>Eukaryota</taxon>
        <taxon>Metazoa</taxon>
        <taxon>Cnidaria</taxon>
        <taxon>Anthozoa</taxon>
        <taxon>Hexacorallia</taxon>
        <taxon>Scleractinia</taxon>
        <taxon>Fungiina</taxon>
        <taxon>Poritidae</taxon>
        <taxon>Porites</taxon>
    </lineage>
</organism>
<dbReference type="InterPro" id="IPR011598">
    <property type="entry name" value="bHLH_dom"/>
</dbReference>
<keyword evidence="10" id="KW-1185">Reference proteome</keyword>
<evidence type="ECO:0000256" key="6">
    <source>
        <dbReference type="SAM" id="Coils"/>
    </source>
</evidence>
<evidence type="ECO:0000256" key="1">
    <source>
        <dbReference type="ARBA" id="ARBA00004123"/>
    </source>
</evidence>
<reference evidence="9 10" key="1">
    <citation type="submission" date="2022-05" db="EMBL/GenBank/DDBJ databases">
        <authorList>
            <consortium name="Genoscope - CEA"/>
            <person name="William W."/>
        </authorList>
    </citation>
    <scope>NUCLEOTIDE SEQUENCE [LARGE SCALE GENOMIC DNA]</scope>
</reference>
<feature type="region of interest" description="Disordered" evidence="7">
    <location>
        <begin position="1041"/>
        <end position="1078"/>
    </location>
</feature>
<dbReference type="CDD" id="cd21739">
    <property type="entry name" value="NES2-NLS_ChREBP-like"/>
    <property type="match status" value="1"/>
</dbReference>
<feature type="compositionally biased region" description="Low complexity" evidence="7">
    <location>
        <begin position="625"/>
        <end position="635"/>
    </location>
</feature>
<feature type="region of interest" description="Disordered" evidence="7">
    <location>
        <begin position="766"/>
        <end position="785"/>
    </location>
</feature>
<dbReference type="SUPFAM" id="SSF47459">
    <property type="entry name" value="HLH, helix-loop-helix DNA-binding domain"/>
    <property type="match status" value="1"/>
</dbReference>